<sequence>MSAQQQAMDLRIKNLEAELQRVKQKAEARGRELLNEKTALLQQNRELLDEKNALLQQNQALRQQPLQAPMNSTPQEMLAPSDLVQRLGMAAAGDKSDIDYFLQPSRAFDTSKTLLKAGRQAARSVSWLASPASDMLFIDVVGARPKASPGSFVTASLAQQAKEHDSAVVLTYFCAQHIEENTYDRMSNVFASFICQVLNAHPFDLTCWRDHRDYPSLICHVQLATERNLQYLCELFKFLLSSVQGKVVYIFIDDLFVLERNAEDESLSSMSKTLQFIMECCVGVKILCMTPDSRRQGYLVSRAESSDILEYSMEDHERGRIPAQHTRRHMGAAPLSAFVSD</sequence>
<dbReference type="PANTHER" id="PTHR40619">
    <property type="entry name" value="FUNGAL STAND N-TERMINAL GOODBYE DOMAIN-CONTAINING PROTEIN"/>
    <property type="match status" value="1"/>
</dbReference>
<accession>A0AAJ0DBW9</accession>
<evidence type="ECO:0000313" key="2">
    <source>
        <dbReference type="EMBL" id="KAK3051007.1"/>
    </source>
</evidence>
<name>A0AAJ0DBW9_9PEZI</name>
<gene>
    <name evidence="2" type="ORF">LTR09_007756</name>
</gene>
<evidence type="ECO:0000313" key="3">
    <source>
        <dbReference type="Proteomes" id="UP001271007"/>
    </source>
</evidence>
<feature type="coiled-coil region" evidence="1">
    <location>
        <begin position="5"/>
        <end position="64"/>
    </location>
</feature>
<dbReference type="AlphaFoldDB" id="A0AAJ0DBW9"/>
<dbReference type="PANTHER" id="PTHR40619:SF3">
    <property type="entry name" value="FUNGAL STAND N-TERMINAL GOODBYE DOMAIN-CONTAINING PROTEIN"/>
    <property type="match status" value="1"/>
</dbReference>
<keyword evidence="1" id="KW-0175">Coiled coil</keyword>
<dbReference type="Proteomes" id="UP001271007">
    <property type="component" value="Unassembled WGS sequence"/>
</dbReference>
<comment type="caution">
    <text evidence="2">The sequence shown here is derived from an EMBL/GenBank/DDBJ whole genome shotgun (WGS) entry which is preliminary data.</text>
</comment>
<dbReference type="EMBL" id="JAWDJX010000028">
    <property type="protein sequence ID" value="KAK3051007.1"/>
    <property type="molecule type" value="Genomic_DNA"/>
</dbReference>
<keyword evidence="3" id="KW-1185">Reference proteome</keyword>
<proteinExistence type="predicted"/>
<reference evidence="2" key="1">
    <citation type="submission" date="2023-04" db="EMBL/GenBank/DDBJ databases">
        <title>Black Yeasts Isolated from many extreme environments.</title>
        <authorList>
            <person name="Coleine C."/>
            <person name="Stajich J.E."/>
            <person name="Selbmann L."/>
        </authorList>
    </citation>
    <scope>NUCLEOTIDE SEQUENCE</scope>
    <source>
        <strain evidence="2">CCFEE 5312</strain>
    </source>
</reference>
<organism evidence="2 3">
    <name type="scientific">Extremus antarcticus</name>
    <dbReference type="NCBI Taxonomy" id="702011"/>
    <lineage>
        <taxon>Eukaryota</taxon>
        <taxon>Fungi</taxon>
        <taxon>Dikarya</taxon>
        <taxon>Ascomycota</taxon>
        <taxon>Pezizomycotina</taxon>
        <taxon>Dothideomycetes</taxon>
        <taxon>Dothideomycetidae</taxon>
        <taxon>Mycosphaerellales</taxon>
        <taxon>Extremaceae</taxon>
        <taxon>Extremus</taxon>
    </lineage>
</organism>
<evidence type="ECO:0000256" key="1">
    <source>
        <dbReference type="SAM" id="Coils"/>
    </source>
</evidence>
<protein>
    <submittedName>
        <fullName evidence="2">Uncharacterized protein</fullName>
    </submittedName>
</protein>